<proteinExistence type="inferred from homology"/>
<accession>A0A1C5IPI9</accession>
<dbReference type="PANTHER" id="PTHR43236:SF2">
    <property type="entry name" value="BLL0069 PROTEIN"/>
    <property type="match status" value="1"/>
</dbReference>
<protein>
    <submittedName>
        <fullName evidence="3">Addiction module antidote protein, HigA family</fullName>
    </submittedName>
</protein>
<dbReference type="AlphaFoldDB" id="A0A1C5IPI9"/>
<dbReference type="STRING" id="47864.GA0070560_11497"/>
<dbReference type="RefSeq" id="WP_091299108.1">
    <property type="nucleotide sequence ID" value="NZ_FMDN01000014.1"/>
</dbReference>
<dbReference type="InterPro" id="IPR001387">
    <property type="entry name" value="Cro/C1-type_HTH"/>
</dbReference>
<dbReference type="Pfam" id="PF01381">
    <property type="entry name" value="HTH_3"/>
    <property type="match status" value="1"/>
</dbReference>
<evidence type="ECO:0000256" key="1">
    <source>
        <dbReference type="ARBA" id="ARBA00007227"/>
    </source>
</evidence>
<name>A0A1C5IPI9_9ACTN</name>
<dbReference type="NCBIfam" id="TIGR02607">
    <property type="entry name" value="antidote_HigA"/>
    <property type="match status" value="1"/>
</dbReference>
<dbReference type="Proteomes" id="UP000199408">
    <property type="component" value="Unassembled WGS sequence"/>
</dbReference>
<dbReference type="Gene3D" id="1.10.10.2910">
    <property type="match status" value="1"/>
</dbReference>
<dbReference type="OrthoDB" id="9794834at2"/>
<dbReference type="SUPFAM" id="SSF47413">
    <property type="entry name" value="lambda repressor-like DNA-binding domains"/>
    <property type="match status" value="1"/>
</dbReference>
<dbReference type="InterPro" id="IPR052345">
    <property type="entry name" value="Rad_response_metalloprotease"/>
</dbReference>
<dbReference type="Pfam" id="PF06114">
    <property type="entry name" value="Peptidase_M78"/>
    <property type="match status" value="1"/>
</dbReference>
<dbReference type="GO" id="GO:0003677">
    <property type="term" value="F:DNA binding"/>
    <property type="evidence" value="ECO:0007669"/>
    <property type="project" value="InterPro"/>
</dbReference>
<dbReference type="EMBL" id="FMDN01000014">
    <property type="protein sequence ID" value="SCG60063.1"/>
    <property type="molecule type" value="Genomic_DNA"/>
</dbReference>
<dbReference type="PROSITE" id="PS50943">
    <property type="entry name" value="HTH_CROC1"/>
    <property type="match status" value="1"/>
</dbReference>
<dbReference type="PANTHER" id="PTHR43236">
    <property type="entry name" value="ANTITOXIN HIGA1"/>
    <property type="match status" value="1"/>
</dbReference>
<feature type="domain" description="HTH cro/C1-type" evidence="2">
    <location>
        <begin position="19"/>
        <end position="73"/>
    </location>
</feature>
<reference evidence="4" key="1">
    <citation type="submission" date="2016-06" db="EMBL/GenBank/DDBJ databases">
        <authorList>
            <person name="Varghese N."/>
        </authorList>
    </citation>
    <scope>NUCLEOTIDE SEQUENCE [LARGE SCALE GENOMIC DNA]</scope>
    <source>
        <strain evidence="4">DSM 43171</strain>
    </source>
</reference>
<sequence length="372" mass="41327">MSDIAEFKPDWCMHPGELLAEVLEERGLRQSELAGRTGLSAKHINQIIKKSVGISPDVAILLERALGTPADFWIRAEAKYQEHESRHKAAAALDSYRDWAAKFDRPTLERHGILKLADSDTTVVDKLLKFFQVATPAAYERTWVRPSVSFRRSQAFTIDEPNTAVWLRLVELSADAVPVAPFNPRLLRKAAMGLPKLTTMTVPNGFIAARAALAEAGVALTFVREIQGTRVCAATWWITGDRPAIGITARHKRPDNFWFNLMHEVGHVVLHPRRESYLDLEPIDPDDPAESEANDFASGLLFPGDASERIARARSQQDLILIAAELGVGVPSVAGRYGNLTGDWKTYGRLRPTMSEDEIRALETAAKHPDRP</sequence>
<evidence type="ECO:0000313" key="4">
    <source>
        <dbReference type="Proteomes" id="UP000199408"/>
    </source>
</evidence>
<gene>
    <name evidence="3" type="ORF">GA0070560_11497</name>
</gene>
<dbReference type="InterPro" id="IPR010359">
    <property type="entry name" value="IrrE_HExxH"/>
</dbReference>
<keyword evidence="4" id="KW-1185">Reference proteome</keyword>
<dbReference type="CDD" id="cd00093">
    <property type="entry name" value="HTH_XRE"/>
    <property type="match status" value="1"/>
</dbReference>
<comment type="similarity">
    <text evidence="1">Belongs to the short-chain fatty acyl-CoA assimilation regulator (ScfR) family.</text>
</comment>
<dbReference type="InterPro" id="IPR013430">
    <property type="entry name" value="Toxin_antidote_HigA"/>
</dbReference>
<dbReference type="InterPro" id="IPR010982">
    <property type="entry name" value="Lambda_DNA-bd_dom_sf"/>
</dbReference>
<evidence type="ECO:0000259" key="2">
    <source>
        <dbReference type="PROSITE" id="PS50943"/>
    </source>
</evidence>
<dbReference type="Gene3D" id="1.10.260.40">
    <property type="entry name" value="lambda repressor-like DNA-binding domains"/>
    <property type="match status" value="1"/>
</dbReference>
<organism evidence="3 4">
    <name type="scientific">Micromonospora halophytica</name>
    <dbReference type="NCBI Taxonomy" id="47864"/>
    <lineage>
        <taxon>Bacteria</taxon>
        <taxon>Bacillati</taxon>
        <taxon>Actinomycetota</taxon>
        <taxon>Actinomycetes</taxon>
        <taxon>Micromonosporales</taxon>
        <taxon>Micromonosporaceae</taxon>
        <taxon>Micromonospora</taxon>
    </lineage>
</organism>
<dbReference type="SMART" id="SM00530">
    <property type="entry name" value="HTH_XRE"/>
    <property type="match status" value="1"/>
</dbReference>
<evidence type="ECO:0000313" key="3">
    <source>
        <dbReference type="EMBL" id="SCG60063.1"/>
    </source>
</evidence>